<dbReference type="PANTHER" id="PTHR37023">
    <property type="entry name" value="TRANSPOSASE"/>
    <property type="match status" value="1"/>
</dbReference>
<evidence type="ECO:0000313" key="3">
    <source>
        <dbReference type="EMBL" id="KKK59837.1"/>
    </source>
</evidence>
<feature type="domain" description="Transposase zinc-binding" evidence="2">
    <location>
        <begin position="40"/>
        <end position="121"/>
    </location>
</feature>
<accession>A0A0F8WSE1</accession>
<gene>
    <name evidence="3" type="ORF">LCGC14_3030380</name>
</gene>
<feature type="non-terminal residue" evidence="3">
    <location>
        <position position="249"/>
    </location>
</feature>
<dbReference type="GO" id="GO:0003677">
    <property type="term" value="F:DNA binding"/>
    <property type="evidence" value="ECO:0007669"/>
    <property type="project" value="InterPro"/>
</dbReference>
<sequence length="249" mass="28472">MATGCLAAYRARSPRATPLYRLFDAHFDEVKGQWEERFERRYGFWRGFVDEQVGRYLDCGLYENGFARIRCPDCAEEFLLAFSCKTRELCPSCAAKRAAATAALLAEDVLEEVAHAQWVFVIPKMLRPYFLHHRELLGGLSRAAWETVLELMIAAVGDATFRPGMVAVVQTAGDLGNWQPHVHAMVSRGGWTRDWEWVPVPYIDERAAELLFRHKVFKILKKHGLISDERIELLLSWKYSGFSVDNSVT</sequence>
<dbReference type="Pfam" id="PF14319">
    <property type="entry name" value="Zn_Tnp_IS91"/>
    <property type="match status" value="1"/>
</dbReference>
<proteinExistence type="predicted"/>
<dbReference type="EMBL" id="LAZR01063265">
    <property type="protein sequence ID" value="KKK59837.1"/>
    <property type="molecule type" value="Genomic_DNA"/>
</dbReference>
<organism evidence="3">
    <name type="scientific">marine sediment metagenome</name>
    <dbReference type="NCBI Taxonomy" id="412755"/>
    <lineage>
        <taxon>unclassified sequences</taxon>
        <taxon>metagenomes</taxon>
        <taxon>ecological metagenomes</taxon>
    </lineage>
</organism>
<dbReference type="AlphaFoldDB" id="A0A0F8WSE1"/>
<feature type="domain" description="Transposase IS801/IS1294" evidence="1">
    <location>
        <begin position="164"/>
        <end position="223"/>
    </location>
</feature>
<dbReference type="InterPro" id="IPR007069">
    <property type="entry name" value="Transposase_32"/>
</dbReference>
<evidence type="ECO:0000259" key="1">
    <source>
        <dbReference type="Pfam" id="PF04986"/>
    </source>
</evidence>
<dbReference type="PANTHER" id="PTHR37023:SF1">
    <property type="entry name" value="ISSOD25 TRANSPOSASE TNPA_ISSOD25"/>
    <property type="match status" value="1"/>
</dbReference>
<comment type="caution">
    <text evidence="3">The sequence shown here is derived from an EMBL/GenBank/DDBJ whole genome shotgun (WGS) entry which is preliminary data.</text>
</comment>
<dbReference type="Pfam" id="PF04986">
    <property type="entry name" value="Y2_Tnp"/>
    <property type="match status" value="1"/>
</dbReference>
<dbReference type="GO" id="GO:0006313">
    <property type="term" value="P:DNA transposition"/>
    <property type="evidence" value="ECO:0007669"/>
    <property type="project" value="InterPro"/>
</dbReference>
<name>A0A0F8WSE1_9ZZZZ</name>
<protein>
    <submittedName>
        <fullName evidence="3">Uncharacterized protein</fullName>
    </submittedName>
</protein>
<reference evidence="3" key="1">
    <citation type="journal article" date="2015" name="Nature">
        <title>Complex archaea that bridge the gap between prokaryotes and eukaryotes.</title>
        <authorList>
            <person name="Spang A."/>
            <person name="Saw J.H."/>
            <person name="Jorgensen S.L."/>
            <person name="Zaremba-Niedzwiedzka K."/>
            <person name="Martijn J."/>
            <person name="Lind A.E."/>
            <person name="van Eijk R."/>
            <person name="Schleper C."/>
            <person name="Guy L."/>
            <person name="Ettema T.J."/>
        </authorList>
    </citation>
    <scope>NUCLEOTIDE SEQUENCE</scope>
</reference>
<evidence type="ECO:0000259" key="2">
    <source>
        <dbReference type="Pfam" id="PF14319"/>
    </source>
</evidence>
<dbReference type="GO" id="GO:0004803">
    <property type="term" value="F:transposase activity"/>
    <property type="evidence" value="ECO:0007669"/>
    <property type="project" value="InterPro"/>
</dbReference>
<dbReference type="InterPro" id="IPR026889">
    <property type="entry name" value="Zn_Tnp"/>
</dbReference>